<evidence type="ECO:0000256" key="1">
    <source>
        <dbReference type="SAM" id="SignalP"/>
    </source>
</evidence>
<accession>A0A0A9HRP9</accession>
<dbReference type="EMBL" id="GBRH01158076">
    <property type="protein sequence ID" value="JAE39820.1"/>
    <property type="molecule type" value="Transcribed_RNA"/>
</dbReference>
<protein>
    <submittedName>
        <fullName evidence="2">Uncharacterized protein</fullName>
    </submittedName>
</protein>
<reference evidence="2" key="1">
    <citation type="submission" date="2014-09" db="EMBL/GenBank/DDBJ databases">
        <authorList>
            <person name="Magalhaes I.L.F."/>
            <person name="Oliveira U."/>
            <person name="Santos F.R."/>
            <person name="Vidigal T.H.D.A."/>
            <person name="Brescovit A.D."/>
            <person name="Santos A.J."/>
        </authorList>
    </citation>
    <scope>NUCLEOTIDE SEQUENCE</scope>
    <source>
        <tissue evidence="2">Shoot tissue taken approximately 20 cm above the soil surface</tissue>
    </source>
</reference>
<evidence type="ECO:0000313" key="2">
    <source>
        <dbReference type="EMBL" id="JAE39820.1"/>
    </source>
</evidence>
<name>A0A0A9HRP9_ARUDO</name>
<keyword evidence="1" id="KW-0732">Signal</keyword>
<feature type="chain" id="PRO_5002046729" evidence="1">
    <location>
        <begin position="20"/>
        <end position="42"/>
    </location>
</feature>
<reference evidence="2" key="2">
    <citation type="journal article" date="2015" name="Data Brief">
        <title>Shoot transcriptome of the giant reed, Arundo donax.</title>
        <authorList>
            <person name="Barrero R.A."/>
            <person name="Guerrero F.D."/>
            <person name="Moolhuijzen P."/>
            <person name="Goolsby J.A."/>
            <person name="Tidwell J."/>
            <person name="Bellgard S.E."/>
            <person name="Bellgard M.I."/>
        </authorList>
    </citation>
    <scope>NUCLEOTIDE SEQUENCE</scope>
    <source>
        <tissue evidence="2">Shoot tissue taken approximately 20 cm above the soil surface</tissue>
    </source>
</reference>
<organism evidence="2">
    <name type="scientific">Arundo donax</name>
    <name type="common">Giant reed</name>
    <name type="synonym">Donax arundinaceus</name>
    <dbReference type="NCBI Taxonomy" id="35708"/>
    <lineage>
        <taxon>Eukaryota</taxon>
        <taxon>Viridiplantae</taxon>
        <taxon>Streptophyta</taxon>
        <taxon>Embryophyta</taxon>
        <taxon>Tracheophyta</taxon>
        <taxon>Spermatophyta</taxon>
        <taxon>Magnoliopsida</taxon>
        <taxon>Liliopsida</taxon>
        <taxon>Poales</taxon>
        <taxon>Poaceae</taxon>
        <taxon>PACMAD clade</taxon>
        <taxon>Arundinoideae</taxon>
        <taxon>Arundineae</taxon>
        <taxon>Arundo</taxon>
    </lineage>
</organism>
<proteinExistence type="predicted"/>
<sequence length="42" mass="5045">MNILFFLKLLSCIPLFLLSHRITDLKKSWQLQKFSKIDLQHS</sequence>
<dbReference type="AlphaFoldDB" id="A0A0A9HRP9"/>
<feature type="signal peptide" evidence="1">
    <location>
        <begin position="1"/>
        <end position="19"/>
    </location>
</feature>